<evidence type="ECO:0000313" key="1">
    <source>
        <dbReference type="EMBL" id="KAK3364707.1"/>
    </source>
</evidence>
<evidence type="ECO:0008006" key="3">
    <source>
        <dbReference type="Google" id="ProtNLM"/>
    </source>
</evidence>
<dbReference type="InterPro" id="IPR025332">
    <property type="entry name" value="DUF4238"/>
</dbReference>
<reference evidence="1" key="2">
    <citation type="submission" date="2023-06" db="EMBL/GenBank/DDBJ databases">
        <authorList>
            <consortium name="Lawrence Berkeley National Laboratory"/>
            <person name="Haridas S."/>
            <person name="Hensen N."/>
            <person name="Bonometti L."/>
            <person name="Westerberg I."/>
            <person name="Brannstrom I.O."/>
            <person name="Guillou S."/>
            <person name="Cros-Aarteil S."/>
            <person name="Calhoun S."/>
            <person name="Kuo A."/>
            <person name="Mondo S."/>
            <person name="Pangilinan J."/>
            <person name="Riley R."/>
            <person name="Labutti K."/>
            <person name="Andreopoulos B."/>
            <person name="Lipzen A."/>
            <person name="Chen C."/>
            <person name="Yanf M."/>
            <person name="Daum C."/>
            <person name="Ng V."/>
            <person name="Clum A."/>
            <person name="Steindorff A."/>
            <person name="Ohm R."/>
            <person name="Martin F."/>
            <person name="Silar P."/>
            <person name="Natvig D."/>
            <person name="Lalanne C."/>
            <person name="Gautier V."/>
            <person name="Ament-Velasquez S.L."/>
            <person name="Kruys A."/>
            <person name="Hutchinson M.I."/>
            <person name="Powell A.J."/>
            <person name="Barry K."/>
            <person name="Miller A.N."/>
            <person name="Grigoriev I.V."/>
            <person name="Debuchy R."/>
            <person name="Gladieux P."/>
            <person name="Thoren M.H."/>
            <person name="Johannesson H."/>
        </authorList>
    </citation>
    <scope>NUCLEOTIDE SEQUENCE</scope>
    <source>
        <strain evidence="1">CBS 955.72</strain>
    </source>
</reference>
<dbReference type="EMBL" id="JAUIQD010000001">
    <property type="protein sequence ID" value="KAK3364707.1"/>
    <property type="molecule type" value="Genomic_DNA"/>
</dbReference>
<dbReference type="AlphaFoldDB" id="A0AAJ0HXW0"/>
<keyword evidence="2" id="KW-1185">Reference proteome</keyword>
<name>A0AAJ0HXW0_9PEZI</name>
<accession>A0AAJ0HXW0</accession>
<organism evidence="1 2">
    <name type="scientific">Lasiosphaeria hispida</name>
    <dbReference type="NCBI Taxonomy" id="260671"/>
    <lineage>
        <taxon>Eukaryota</taxon>
        <taxon>Fungi</taxon>
        <taxon>Dikarya</taxon>
        <taxon>Ascomycota</taxon>
        <taxon>Pezizomycotina</taxon>
        <taxon>Sordariomycetes</taxon>
        <taxon>Sordariomycetidae</taxon>
        <taxon>Sordariales</taxon>
        <taxon>Lasiosphaeriaceae</taxon>
        <taxon>Lasiosphaeria</taxon>
    </lineage>
</organism>
<comment type="caution">
    <text evidence="1">The sequence shown here is derived from an EMBL/GenBank/DDBJ whole genome shotgun (WGS) entry which is preliminary data.</text>
</comment>
<evidence type="ECO:0000313" key="2">
    <source>
        <dbReference type="Proteomes" id="UP001275084"/>
    </source>
</evidence>
<reference evidence="1" key="1">
    <citation type="journal article" date="2023" name="Mol. Phylogenet. Evol.">
        <title>Genome-scale phylogeny and comparative genomics of the fungal order Sordariales.</title>
        <authorList>
            <person name="Hensen N."/>
            <person name="Bonometti L."/>
            <person name="Westerberg I."/>
            <person name="Brannstrom I.O."/>
            <person name="Guillou S."/>
            <person name="Cros-Aarteil S."/>
            <person name="Calhoun S."/>
            <person name="Haridas S."/>
            <person name="Kuo A."/>
            <person name="Mondo S."/>
            <person name="Pangilinan J."/>
            <person name="Riley R."/>
            <person name="LaButti K."/>
            <person name="Andreopoulos B."/>
            <person name="Lipzen A."/>
            <person name="Chen C."/>
            <person name="Yan M."/>
            <person name="Daum C."/>
            <person name="Ng V."/>
            <person name="Clum A."/>
            <person name="Steindorff A."/>
            <person name="Ohm R.A."/>
            <person name="Martin F."/>
            <person name="Silar P."/>
            <person name="Natvig D.O."/>
            <person name="Lalanne C."/>
            <person name="Gautier V."/>
            <person name="Ament-Velasquez S.L."/>
            <person name="Kruys A."/>
            <person name="Hutchinson M.I."/>
            <person name="Powell A.J."/>
            <person name="Barry K."/>
            <person name="Miller A.N."/>
            <person name="Grigoriev I.V."/>
            <person name="Debuchy R."/>
            <person name="Gladieux P."/>
            <person name="Hiltunen Thoren M."/>
            <person name="Johannesson H."/>
        </authorList>
    </citation>
    <scope>NUCLEOTIDE SEQUENCE</scope>
    <source>
        <strain evidence="1">CBS 955.72</strain>
    </source>
</reference>
<gene>
    <name evidence="1" type="ORF">B0T25DRAFT_620570</name>
</gene>
<dbReference type="Proteomes" id="UP001275084">
    <property type="component" value="Unassembled WGS sequence"/>
</dbReference>
<protein>
    <recommendedName>
        <fullName evidence="3">DUF4238 domain-containing protein</fullName>
    </recommendedName>
</protein>
<sequence>MQTSQKDQYQHFVPQFLLRNFAHPYRPKGVRKRGKTKDENGLHYGESVVRSLDLAADPPVICEKPVKRILGQMNMYEDASKSSPQEKRVEEMLGRLESQVSVVFRKIVEAHEKWAGGNAMEKGTLAEMCLARSERDLIRKFLFILKYRGSGFHRRFYHDTAEDYDSNDKELLREYMAEKGYQRPMDVWYDNIKAIIDLEMDPGCEWIRELPKRMYPDDAMWFYTHTELYYMAICTPAEPDGEFVLTDASYGVFEGPSTFARDIRTGRVEPTAHTPFHMFAPVSPKLMIVLRSSVFPDPLEDADEQVKILRSIRRMLAVDMVYGGEVKGLLSDLPVAKARNSYTRVVGGRLQRMGGYDGARKTEHKFYFPIFQIGSEHVNTINGVLLDNCGTCTSIVFGNTAVFAKTLEWFLTCPTRFGKVMSGVEGDGRSEALEKMEAISRHLGSTKATVQDHLNPPDMLGYDEYMHAHTELHRDWKKITFLEDQDQTGRMWILRVKIDSWSHGVEESIRQRNRDLLNEAYRRLPPRRYLLFVKLCRGVIVYGLSIADCDPDRVLSGPEDAIARGKYQARIQEIEEVARQTQLEILRTRQHETNEYRLPGSWPTMASFLDEGERVELLTRRAVRIRFKLVLKEKVERGVLDSLEKSLFDFAYPTPPQDWHL</sequence>
<proteinExistence type="predicted"/>
<dbReference type="Pfam" id="PF14022">
    <property type="entry name" value="DUF4238"/>
    <property type="match status" value="1"/>
</dbReference>